<gene>
    <name evidence="2" type="ORF">HDIA_1520</name>
</gene>
<feature type="domain" description="Glycosyltransferase 2-like" evidence="1">
    <location>
        <begin position="15"/>
        <end position="171"/>
    </location>
</feature>
<dbReference type="Pfam" id="PF00535">
    <property type="entry name" value="Glycos_transf_2"/>
    <property type="match status" value="1"/>
</dbReference>
<reference evidence="3" key="1">
    <citation type="submission" date="2017-09" db="EMBL/GenBank/DDBJ databases">
        <title>Genome sequence of Nannocystis excedens DSM 71.</title>
        <authorList>
            <person name="Blom J."/>
        </authorList>
    </citation>
    <scope>NUCLEOTIDE SEQUENCE [LARGE SCALE GENOMIC DNA]</scope>
    <source>
        <strain evidence="3">type strain: E19</strain>
    </source>
</reference>
<dbReference type="OrthoDB" id="3177103at2"/>
<dbReference type="InterPro" id="IPR029044">
    <property type="entry name" value="Nucleotide-diphossugar_trans"/>
</dbReference>
<dbReference type="AlphaFoldDB" id="A0A2C9D5N9"/>
<dbReference type="InterPro" id="IPR001173">
    <property type="entry name" value="Glyco_trans_2-like"/>
</dbReference>
<dbReference type="PANTHER" id="PTHR48090">
    <property type="entry name" value="UNDECAPRENYL-PHOSPHATE 4-DEOXY-4-FORMAMIDO-L-ARABINOSE TRANSFERASE-RELATED"/>
    <property type="match status" value="1"/>
</dbReference>
<dbReference type="KEGG" id="hdi:HDIA_1520"/>
<sequence>MEKTAAQAADTSVYVVVAALNEARSIAGVVGSLRELDLPLTVVVVDDGSSDGTSAIAREAGAVVLRHIFNMGQGAGLQTGIQFAVSQGAAFIVTFDADGQHEAADIPVMLDVARTKGCDVVLGSRFLGKAIGMKKGRERLLRMATALTNAMTGLELTDTHNGFRLLSRHAAASIRIRQNGMAHASEILHQIKKHGLSWSEAPVTIRYSDYSMAKGQSNLSGFGILLDIFLRRLVGGD</sequence>
<dbReference type="EMBL" id="LT960614">
    <property type="protein sequence ID" value="SON55061.1"/>
    <property type="molecule type" value="Genomic_DNA"/>
</dbReference>
<keyword evidence="3" id="KW-1185">Reference proteome</keyword>
<evidence type="ECO:0000313" key="2">
    <source>
        <dbReference type="EMBL" id="SON55061.1"/>
    </source>
</evidence>
<dbReference type="CDD" id="cd04179">
    <property type="entry name" value="DPM_DPG-synthase_like"/>
    <property type="match status" value="1"/>
</dbReference>
<dbReference type="PANTHER" id="PTHR48090:SF7">
    <property type="entry name" value="RFBJ PROTEIN"/>
    <property type="match status" value="1"/>
</dbReference>
<name>A0A2C9D5N9_9HYPH</name>
<dbReference type="RefSeq" id="WP_099555629.1">
    <property type="nucleotide sequence ID" value="NZ_LT960614.1"/>
</dbReference>
<evidence type="ECO:0000259" key="1">
    <source>
        <dbReference type="Pfam" id="PF00535"/>
    </source>
</evidence>
<dbReference type="Gene3D" id="3.90.550.10">
    <property type="entry name" value="Spore Coat Polysaccharide Biosynthesis Protein SpsA, Chain A"/>
    <property type="match status" value="1"/>
</dbReference>
<dbReference type="SUPFAM" id="SSF53448">
    <property type="entry name" value="Nucleotide-diphospho-sugar transferases"/>
    <property type="match status" value="1"/>
</dbReference>
<dbReference type="Proteomes" id="UP000223606">
    <property type="component" value="Chromosome 1"/>
</dbReference>
<evidence type="ECO:0000313" key="3">
    <source>
        <dbReference type="Proteomes" id="UP000223606"/>
    </source>
</evidence>
<dbReference type="InterPro" id="IPR050256">
    <property type="entry name" value="Glycosyltransferase_2"/>
</dbReference>
<proteinExistence type="predicted"/>
<organism evidence="2 3">
    <name type="scientific">Hartmannibacter diazotrophicus</name>
    <dbReference type="NCBI Taxonomy" id="1482074"/>
    <lineage>
        <taxon>Bacteria</taxon>
        <taxon>Pseudomonadati</taxon>
        <taxon>Pseudomonadota</taxon>
        <taxon>Alphaproteobacteria</taxon>
        <taxon>Hyphomicrobiales</taxon>
        <taxon>Pleomorphomonadaceae</taxon>
        <taxon>Hartmannibacter</taxon>
    </lineage>
</organism>
<protein>
    <submittedName>
        <fullName evidence="2">Putative glucosyl-3-phosphoglycerate synthase</fullName>
    </submittedName>
</protein>
<accession>A0A2C9D5N9</accession>